<accession>A0ABS8NBW1</accession>
<comment type="caution">
    <text evidence="1">The sequence shown here is derived from an EMBL/GenBank/DDBJ whole genome shotgun (WGS) entry which is preliminary data.</text>
</comment>
<protein>
    <submittedName>
        <fullName evidence="1">Uncharacterized protein</fullName>
    </submittedName>
</protein>
<evidence type="ECO:0000313" key="2">
    <source>
        <dbReference type="Proteomes" id="UP001430306"/>
    </source>
</evidence>
<dbReference type="RefSeq" id="WP_230270811.1">
    <property type="nucleotide sequence ID" value="NZ_JAJKFW010000003.1"/>
</dbReference>
<sequence length="57" mass="6406">MPSEASYGMGLGAAWECFVFRWIGEGPVLGGQPRLTPIGYDEKWMVRRAMKQDRATT</sequence>
<reference evidence="1" key="1">
    <citation type="submission" date="2021-11" db="EMBL/GenBank/DDBJ databases">
        <title>Genome sequence.</title>
        <authorList>
            <person name="Sun Q."/>
        </authorList>
    </citation>
    <scope>NUCLEOTIDE SEQUENCE</scope>
    <source>
        <strain evidence="1">JC740</strain>
    </source>
</reference>
<keyword evidence="2" id="KW-1185">Reference proteome</keyword>
<evidence type="ECO:0000313" key="1">
    <source>
        <dbReference type="EMBL" id="MCC9640998.1"/>
    </source>
</evidence>
<dbReference type="EMBL" id="JAJKFW010000003">
    <property type="protein sequence ID" value="MCC9640998.1"/>
    <property type="molecule type" value="Genomic_DNA"/>
</dbReference>
<organism evidence="1 2">
    <name type="scientific">Rhodopirellula halodulae</name>
    <dbReference type="NCBI Taxonomy" id="2894198"/>
    <lineage>
        <taxon>Bacteria</taxon>
        <taxon>Pseudomonadati</taxon>
        <taxon>Planctomycetota</taxon>
        <taxon>Planctomycetia</taxon>
        <taxon>Pirellulales</taxon>
        <taxon>Pirellulaceae</taxon>
        <taxon>Rhodopirellula</taxon>
    </lineage>
</organism>
<dbReference type="Proteomes" id="UP001430306">
    <property type="component" value="Unassembled WGS sequence"/>
</dbReference>
<name>A0ABS8NBW1_9BACT</name>
<proteinExistence type="predicted"/>
<gene>
    <name evidence="1" type="ORF">LOC71_01845</name>
</gene>